<dbReference type="PROSITE" id="PS50013">
    <property type="entry name" value="CHROMO_2"/>
    <property type="match status" value="1"/>
</dbReference>
<dbReference type="SMART" id="SM00298">
    <property type="entry name" value="CHROMO"/>
    <property type="match status" value="1"/>
</dbReference>
<feature type="compositionally biased region" description="Polar residues" evidence="10">
    <location>
        <begin position="1236"/>
        <end position="1253"/>
    </location>
</feature>
<dbReference type="Gene3D" id="3.40.50.10810">
    <property type="entry name" value="Tandem AAA-ATPase domain"/>
    <property type="match status" value="1"/>
</dbReference>
<dbReference type="SUPFAM" id="SSF54160">
    <property type="entry name" value="Chromo domain-like"/>
    <property type="match status" value="1"/>
</dbReference>
<keyword evidence="8" id="KW-0539">Nucleus</keyword>
<dbReference type="Gene3D" id="3.40.50.300">
    <property type="entry name" value="P-loop containing nucleotide triphosphate hydrolases"/>
    <property type="match status" value="1"/>
</dbReference>
<dbReference type="InterPro" id="IPR016197">
    <property type="entry name" value="Chromo-like_dom_sf"/>
</dbReference>
<evidence type="ECO:0000256" key="4">
    <source>
        <dbReference type="ARBA" id="ARBA00022741"/>
    </source>
</evidence>
<dbReference type="Pfam" id="PF23078">
    <property type="entry name" value="HTH_CHD6-9"/>
    <property type="match status" value="1"/>
</dbReference>
<feature type="compositionally biased region" description="Basic and acidic residues" evidence="10">
    <location>
        <begin position="1096"/>
        <end position="1107"/>
    </location>
</feature>
<evidence type="ECO:0008006" key="16">
    <source>
        <dbReference type="Google" id="ProtNLM"/>
    </source>
</evidence>
<dbReference type="InterPro" id="IPR056342">
    <property type="entry name" value="HTH_CHD6-9"/>
</dbReference>
<dbReference type="OrthoDB" id="5857104at2759"/>
<dbReference type="InterPro" id="IPR014001">
    <property type="entry name" value="Helicase_ATP-bd"/>
</dbReference>
<feature type="compositionally biased region" description="Acidic residues" evidence="10">
    <location>
        <begin position="1572"/>
        <end position="1585"/>
    </location>
</feature>
<dbReference type="FunFam" id="3.40.50.300:FF:000015">
    <property type="entry name" value="chromodomain-helicase-DNA-binding protein 9 isoform X1"/>
    <property type="match status" value="1"/>
</dbReference>
<dbReference type="CDD" id="cd18663">
    <property type="entry name" value="CD2_tandem_CHD5-9_like"/>
    <property type="match status" value="1"/>
</dbReference>
<dbReference type="InterPro" id="IPR000330">
    <property type="entry name" value="SNF2_N"/>
</dbReference>
<feature type="region of interest" description="Disordered" evidence="10">
    <location>
        <begin position="1"/>
        <end position="230"/>
    </location>
</feature>
<keyword evidence="7" id="KW-0156">Chromatin regulator</keyword>
<comment type="subcellular location">
    <subcellularLocation>
        <location evidence="1">Nucleus</location>
    </subcellularLocation>
</comment>
<gene>
    <name evidence="14" type="ORF">GSOID_T00006545001</name>
</gene>
<sequence length="1677" mass="191934">MEIDESESTEEAQSESNGVVEDFPAAEASQEPESAENPKKRKRSKKEKKSEARGITREAAAAAAAALVSDADVDPYGNYRISDSNSNSNDVANDEDFDIDDHRAASPERMQQKKNTGRRGKPKVPATIINAAKKKKKYDFDDEDEGKSKSKKKRRKIESTEEEFISPEDLIEKRRSGRSSRGAPKNYDDNAVPNFSDGDVDSDDDEPARKRGRKKKESIDTSEDGVQEPVAEIAEEPLIVDKILSHRIDEIFDPRFDQKMRRYFSKLGSTNAPDPDNEDLFNPDFVIVDRVLDVVEGHDAESGKETRHFLVKWCGLAYDECTWELEADVDQVKIECFRKFSKRKPYKRPSDRPPISQWRKLEHPQRFKNSCELREYQVEGVSWLLFNWYQKRNCILADEMGLGKTIQSITFIQKICETNHRGPFLIVVPLSTVGNWIREFETWTDLNAIVYHGSAQSRQMIHQYELYQRDKKGYPKRGDFRFDALITTYEMIVADIPEIRNVNWQLMIIDEAHRLKNTKSKLAENLKNMHIEHKVLLTGTPLQNNIEELYALLNFMNPTDFYDIGYFMREYGILTNKEHVEKMQNVLKPIMLRRLKEDVEKSLAPKEETIIEVELTNIQKKYYRAILERNFDFLSKGASTGNVPSLMNTMMELRKCCNHPFLIKGAEDKIIDEYRAKGEVADPLTSIVQASGKMVLIHKLLPKLKAGGHKVLIFSQMIRVLDILEDYLYQMSMGFERLDGRIRGNDRQAAIDRFCKPDSDRFVFLLCTRAGGLGINLTAADTVIIFDSDWNPQNDLQAQARCHRIGQKKEVKIYRLLTSKTYEREMFDRASLKLGLDRAVLQSMSGTSGKDAGGPMSSLSKKEVEDLLKKGAYGALMDDDDAAEKFCEEDIDQILAKRATTIKHDGGVKGSTFSKATFAGAADNRMDIDINDPDFWEKWARKADLDLDALTSNKLIIEQPRVRKQTQRYNPEFDETAHIEGMEGSDSDSDGAPGKKRRNVGWGRKESFKLQKGLLMFGWGRWQDISEHCQLSKSFPEKEIEEVARAVLSLAASCYNGDDKVKQFIWELITPPEFAHELHLHSALPQRLPTKKSKRGRDSESPPPLDEGREWVIQLDGLLVDDQFRKHVVTHANKLLGRVRVLSYLRTEILADWLDHIKDNVPSTEYELDVPNIEGDPPVPWWDEEADKSLLVGIFKHGYDRYSLIRNDPSLVFVKKVGPADDKALMADLMEASASTQNNAEAGNVETELSANSPEVCEETKNDQGDSAVKEENLQENEKAESLSTPQLKYEPWPGIPDLNKRFRMIVAAYQRIFRRAAARAQRMNKNRVQRQINERWTKREESDFYRAVSTFGTEMLPNGTFNWEKFRMVAKLDKKTDTSLTNYYIAFRAMCERTCRRTTIPDEDLPAVYVEQISEDRASRTLMRIQLLDRIRRECLIHPQLDARLKLCQKSPDLPIWWKAGSHDKELLVGLHKHGLSRGEIHILNDTELSFGDVMSSAQKIAPKIVVKTKEEPAEINEESTAEKIEEKDENNEKTIEIQCSPKPSSPVDATEPSDEKIEESKPEDSKKDDTTEEEKLESEEPNEQEVKSEDLKEQDVIAKEKVKEEEAVPEGPVVEVATEEEKQLLEAEFIQQQALNRCSNNHSGVKARPKQDLRRILTRWTLVSGPDKIDSEASY</sequence>
<dbReference type="SUPFAM" id="SSF52540">
    <property type="entry name" value="P-loop containing nucleoside triphosphate hydrolases"/>
    <property type="match status" value="2"/>
</dbReference>
<comment type="similarity">
    <text evidence="2">Belongs to the SNF2/RAD54 helicase family.</text>
</comment>
<evidence type="ECO:0000259" key="12">
    <source>
        <dbReference type="PROSITE" id="PS51192"/>
    </source>
</evidence>
<feature type="compositionally biased region" description="Low complexity" evidence="10">
    <location>
        <begin position="82"/>
        <end position="91"/>
    </location>
</feature>
<dbReference type="InterPro" id="IPR049730">
    <property type="entry name" value="SNF2/RAD54-like_C"/>
</dbReference>
<dbReference type="Pfam" id="PF00385">
    <property type="entry name" value="Chromo"/>
    <property type="match status" value="1"/>
</dbReference>
<accession>E4XBP1</accession>
<dbReference type="CDD" id="cd18793">
    <property type="entry name" value="SF2_C_SNF"/>
    <property type="match status" value="1"/>
</dbReference>
<feature type="region of interest" description="Disordered" evidence="10">
    <location>
        <begin position="975"/>
        <end position="1000"/>
    </location>
</feature>
<feature type="domain" description="Chromo" evidence="11">
    <location>
        <begin position="286"/>
        <end position="352"/>
    </location>
</feature>
<feature type="region of interest" description="Disordered" evidence="10">
    <location>
        <begin position="1512"/>
        <end position="1617"/>
    </location>
</feature>
<dbReference type="Gene3D" id="1.10.10.60">
    <property type="entry name" value="Homeodomain-like"/>
    <property type="match status" value="2"/>
</dbReference>
<feature type="compositionally biased region" description="Basic and acidic residues" evidence="10">
    <location>
        <begin position="1555"/>
        <end position="1571"/>
    </location>
</feature>
<dbReference type="GO" id="GO:0005524">
    <property type="term" value="F:ATP binding"/>
    <property type="evidence" value="ECO:0007669"/>
    <property type="project" value="UniProtKB-KW"/>
</dbReference>
<evidence type="ECO:0000256" key="1">
    <source>
        <dbReference type="ARBA" id="ARBA00004123"/>
    </source>
</evidence>
<proteinExistence type="inferred from homology"/>
<dbReference type="GO" id="GO:0016787">
    <property type="term" value="F:hydrolase activity"/>
    <property type="evidence" value="ECO:0007669"/>
    <property type="project" value="UniProtKB-KW"/>
</dbReference>
<dbReference type="PANTHER" id="PTHR46850">
    <property type="entry name" value="CHROMODOMAIN-HELICASE-DNA-BINDING PROTEIN 9"/>
    <property type="match status" value="1"/>
</dbReference>
<keyword evidence="4" id="KW-0547">Nucleotide-binding</keyword>
<dbReference type="InterPro" id="IPR038718">
    <property type="entry name" value="SNF2-like_sf"/>
</dbReference>
<evidence type="ECO:0000259" key="13">
    <source>
        <dbReference type="PROSITE" id="PS51194"/>
    </source>
</evidence>
<dbReference type="FunFam" id="2.40.50.40:FF:000001">
    <property type="entry name" value="chromodomain-helicase-DNA-binding protein 8 isoform X4"/>
    <property type="match status" value="1"/>
</dbReference>
<evidence type="ECO:0000256" key="8">
    <source>
        <dbReference type="ARBA" id="ARBA00023242"/>
    </source>
</evidence>
<organism evidence="14">
    <name type="scientific">Oikopleura dioica</name>
    <name type="common">Tunicate</name>
    <dbReference type="NCBI Taxonomy" id="34765"/>
    <lineage>
        <taxon>Eukaryota</taxon>
        <taxon>Metazoa</taxon>
        <taxon>Chordata</taxon>
        <taxon>Tunicata</taxon>
        <taxon>Appendicularia</taxon>
        <taxon>Copelata</taxon>
        <taxon>Oikopleuridae</taxon>
        <taxon>Oikopleura</taxon>
    </lineage>
</organism>
<keyword evidence="5" id="KW-0378">Hydrolase</keyword>
<dbReference type="Pfam" id="PF00271">
    <property type="entry name" value="Helicase_C"/>
    <property type="match status" value="1"/>
</dbReference>
<dbReference type="GO" id="GO:0005634">
    <property type="term" value="C:nucleus"/>
    <property type="evidence" value="ECO:0007669"/>
    <property type="project" value="UniProtKB-SubCell"/>
</dbReference>
<dbReference type="InterPro" id="IPR051493">
    <property type="entry name" value="CHD"/>
</dbReference>
<feature type="compositionally biased region" description="Acidic residues" evidence="10">
    <location>
        <begin position="1"/>
        <end position="13"/>
    </location>
</feature>
<dbReference type="InterPro" id="IPR023780">
    <property type="entry name" value="Chromo_domain"/>
</dbReference>
<dbReference type="EMBL" id="FN653034">
    <property type="protein sequence ID" value="CBY09016.1"/>
    <property type="molecule type" value="Genomic_DNA"/>
</dbReference>
<feature type="compositionally biased region" description="Basic and acidic residues" evidence="10">
    <location>
        <begin position="1586"/>
        <end position="1608"/>
    </location>
</feature>
<dbReference type="InterPro" id="IPR027417">
    <property type="entry name" value="P-loop_NTPase"/>
</dbReference>
<keyword evidence="15" id="KW-1185">Reference proteome</keyword>
<evidence type="ECO:0000313" key="14">
    <source>
        <dbReference type="EMBL" id="CBY09016.1"/>
    </source>
</evidence>
<dbReference type="GO" id="GO:0006325">
    <property type="term" value="P:chromatin organization"/>
    <property type="evidence" value="ECO:0007669"/>
    <property type="project" value="UniProtKB-KW"/>
</dbReference>
<feature type="compositionally biased region" description="Basic and acidic residues" evidence="10">
    <location>
        <begin position="1522"/>
        <end position="1537"/>
    </location>
</feature>
<dbReference type="Proteomes" id="UP000001307">
    <property type="component" value="Unassembled WGS sequence"/>
</dbReference>
<evidence type="ECO:0000256" key="10">
    <source>
        <dbReference type="SAM" id="MobiDB-lite"/>
    </source>
</evidence>
<dbReference type="SMART" id="SM00487">
    <property type="entry name" value="DEXDc"/>
    <property type="match status" value="1"/>
</dbReference>
<feature type="domain" description="Helicase C-terminal" evidence="13">
    <location>
        <begin position="696"/>
        <end position="847"/>
    </location>
</feature>
<dbReference type="InParanoid" id="E4XBP1"/>
<keyword evidence="6" id="KW-0067">ATP-binding</keyword>
<feature type="region of interest" description="Disordered" evidence="10">
    <location>
        <begin position="1236"/>
        <end position="1285"/>
    </location>
</feature>
<dbReference type="Gene3D" id="2.40.50.40">
    <property type="match status" value="1"/>
</dbReference>
<dbReference type="InterPro" id="IPR000953">
    <property type="entry name" value="Chromo/chromo_shadow_dom"/>
</dbReference>
<dbReference type="PROSITE" id="PS51194">
    <property type="entry name" value="HELICASE_CTER"/>
    <property type="match status" value="1"/>
</dbReference>
<comment type="catalytic activity">
    <reaction evidence="9">
        <text>ATP + H2O = ADP + phosphate + H(+)</text>
        <dbReference type="Rhea" id="RHEA:13065"/>
        <dbReference type="ChEBI" id="CHEBI:15377"/>
        <dbReference type="ChEBI" id="CHEBI:15378"/>
        <dbReference type="ChEBI" id="CHEBI:30616"/>
        <dbReference type="ChEBI" id="CHEBI:43474"/>
        <dbReference type="ChEBI" id="CHEBI:456216"/>
    </reaction>
</comment>
<evidence type="ECO:0000256" key="9">
    <source>
        <dbReference type="ARBA" id="ARBA00049360"/>
    </source>
</evidence>
<feature type="compositionally biased region" description="Basic and acidic residues" evidence="10">
    <location>
        <begin position="1258"/>
        <end position="1281"/>
    </location>
</feature>
<evidence type="ECO:0000259" key="11">
    <source>
        <dbReference type="PROSITE" id="PS50013"/>
    </source>
</evidence>
<evidence type="ECO:0000256" key="6">
    <source>
        <dbReference type="ARBA" id="ARBA00022840"/>
    </source>
</evidence>
<dbReference type="PANTHER" id="PTHR46850:SF1">
    <property type="entry name" value="CHROMODOMAIN-HELICASE-DNA-BINDING PROTEIN 9"/>
    <property type="match status" value="1"/>
</dbReference>
<dbReference type="CDD" id="cd17995">
    <property type="entry name" value="DEXHc_CHD6_7_8_9"/>
    <property type="match status" value="1"/>
</dbReference>
<evidence type="ECO:0000256" key="5">
    <source>
        <dbReference type="ARBA" id="ARBA00022801"/>
    </source>
</evidence>
<dbReference type="InterPro" id="IPR001650">
    <property type="entry name" value="Helicase_C-like"/>
</dbReference>
<name>E4XBP1_OIKDI</name>
<evidence type="ECO:0000256" key="2">
    <source>
        <dbReference type="ARBA" id="ARBA00007025"/>
    </source>
</evidence>
<evidence type="ECO:0000313" key="15">
    <source>
        <dbReference type="Proteomes" id="UP000001307"/>
    </source>
</evidence>
<feature type="domain" description="Helicase ATP-binding" evidence="12">
    <location>
        <begin position="385"/>
        <end position="559"/>
    </location>
</feature>
<evidence type="ECO:0000256" key="7">
    <source>
        <dbReference type="ARBA" id="ARBA00022853"/>
    </source>
</evidence>
<dbReference type="PROSITE" id="PS51192">
    <property type="entry name" value="HELICASE_ATP_BIND_1"/>
    <property type="match status" value="1"/>
</dbReference>
<feature type="region of interest" description="Disordered" evidence="10">
    <location>
        <begin position="1085"/>
        <end position="1107"/>
    </location>
</feature>
<dbReference type="Pfam" id="PF00176">
    <property type="entry name" value="SNF2-rel_dom"/>
    <property type="match status" value="1"/>
</dbReference>
<keyword evidence="3" id="KW-0677">Repeat</keyword>
<protein>
    <recommendedName>
        <fullName evidence="16">DNA helicase</fullName>
    </recommendedName>
</protein>
<evidence type="ECO:0000256" key="3">
    <source>
        <dbReference type="ARBA" id="ARBA00022737"/>
    </source>
</evidence>
<dbReference type="SMART" id="SM00490">
    <property type="entry name" value="HELICc"/>
    <property type="match status" value="1"/>
</dbReference>
<reference evidence="14" key="1">
    <citation type="journal article" date="2010" name="Science">
        <title>Plasticity of animal genome architecture unmasked by rapid evolution of a pelagic tunicate.</title>
        <authorList>
            <person name="Denoeud F."/>
            <person name="Henriet S."/>
            <person name="Mungpakdee S."/>
            <person name="Aury J.M."/>
            <person name="Da Silva C."/>
            <person name="Brinkmann H."/>
            <person name="Mikhaleva J."/>
            <person name="Olsen L.C."/>
            <person name="Jubin C."/>
            <person name="Canestro C."/>
            <person name="Bouquet J.M."/>
            <person name="Danks G."/>
            <person name="Poulain J."/>
            <person name="Campsteijn C."/>
            <person name="Adamski M."/>
            <person name="Cross I."/>
            <person name="Yadetie F."/>
            <person name="Muffato M."/>
            <person name="Louis A."/>
            <person name="Butcher S."/>
            <person name="Tsagkogeorga G."/>
            <person name="Konrad A."/>
            <person name="Singh S."/>
            <person name="Jensen M.F."/>
            <person name="Cong E.H."/>
            <person name="Eikeseth-Otteraa H."/>
            <person name="Noel B."/>
            <person name="Anthouard V."/>
            <person name="Porcel B.M."/>
            <person name="Kachouri-Lafond R."/>
            <person name="Nishino A."/>
            <person name="Ugolini M."/>
            <person name="Chourrout P."/>
            <person name="Nishida H."/>
            <person name="Aasland R."/>
            <person name="Huzurbazar S."/>
            <person name="Westhof E."/>
            <person name="Delsuc F."/>
            <person name="Lehrach H."/>
            <person name="Reinhardt R."/>
            <person name="Weissenbach J."/>
            <person name="Roy S.W."/>
            <person name="Artiguenave F."/>
            <person name="Postlethwait J.H."/>
            <person name="Manak J.R."/>
            <person name="Thompson E.M."/>
            <person name="Jaillon O."/>
            <person name="Du Pasquier L."/>
            <person name="Boudinot P."/>
            <person name="Liberles D.A."/>
            <person name="Volff J.N."/>
            <person name="Philippe H."/>
            <person name="Lenhard B."/>
            <person name="Roest Crollius H."/>
            <person name="Wincker P."/>
            <person name="Chourrout D."/>
        </authorList>
    </citation>
    <scope>NUCLEOTIDE SEQUENCE [LARGE SCALE GENOMIC DNA]</scope>
</reference>